<keyword evidence="2 5" id="KW-0863">Zinc-finger</keyword>
<reference evidence="8 9" key="1">
    <citation type="journal article" date="2021" name="Sci. Rep.">
        <title>Genome sequencing of the multicellular alga Astrephomene provides insights into convergent evolution of germ-soma differentiation.</title>
        <authorList>
            <person name="Yamashita S."/>
            <person name="Yamamoto K."/>
            <person name="Matsuzaki R."/>
            <person name="Suzuki S."/>
            <person name="Yamaguchi H."/>
            <person name="Hirooka S."/>
            <person name="Minakuchi Y."/>
            <person name="Miyagishima S."/>
            <person name="Kawachi M."/>
            <person name="Toyoda A."/>
            <person name="Nozaki H."/>
        </authorList>
    </citation>
    <scope>NUCLEOTIDE SEQUENCE [LARGE SCALE GENOMIC DNA]</scope>
    <source>
        <strain evidence="8 9">NIES-4017</strain>
    </source>
</reference>
<gene>
    <name evidence="8" type="ORF">Agub_g333</name>
</gene>
<evidence type="ECO:0000256" key="6">
    <source>
        <dbReference type="SAM" id="MobiDB-lite"/>
    </source>
</evidence>
<feature type="domain" description="C3H1-type" evidence="7">
    <location>
        <begin position="93"/>
        <end position="121"/>
    </location>
</feature>
<evidence type="ECO:0000256" key="4">
    <source>
        <dbReference type="ARBA" id="ARBA00023125"/>
    </source>
</evidence>
<evidence type="ECO:0000256" key="5">
    <source>
        <dbReference type="PROSITE-ProRule" id="PRU00723"/>
    </source>
</evidence>
<dbReference type="InterPro" id="IPR000571">
    <property type="entry name" value="Znf_CCCH"/>
</dbReference>
<dbReference type="AlphaFoldDB" id="A0AAD3DDU7"/>
<dbReference type="GO" id="GO:0003677">
    <property type="term" value="F:DNA binding"/>
    <property type="evidence" value="ECO:0007669"/>
    <property type="project" value="UniProtKB-KW"/>
</dbReference>
<sequence length="759" mass="78343">MLGQPLSIPGQAPSVQGTKLCHLLSDEALLRRLSGNTGEDCVSALRALNLPDSFWTDEFKVVPCAKTYSHKWTLCPCAHIGETARRRCPRTVNYKAVLCPLVKAKKTCPLGDSCSYAHNVFEHWLHPSRYKTRLCSFGRNCNRSICFFAHSADELRCVPCTDDKEGDERDYLMQLIVAQENGLLPPTSLQQLQPAPMPPPLVPSLMPDLSSALQQALQQPLPPSNRPSINGLPDALSGRPSMSGLPDLHTMPTHASLAGLQDANSAAVLRASFSGVPDASSTPGLMVSGRPSMNGLPDPSGLLAARTSLNGLQDGLHRARTSLNGLGDPTTNMLFSMSVQNSMQRALSSDINGPLNAAAMHRALSTELSAPFHAAAMQRALSNELGQSSMNAAAAAAAAFSSASANAAAAAAMERAFSSGAGSASPLQSAAAAAAAMERAYSLHQRESLPTQLGGAAAGMDRAMLQTSRSVGSGGVRRELTLAHTPSLNSVESDSLIQMRSGVNVFGGCHSAGIMVGAGSSSAGAVATGLEALANPQAPTRLSDPGASFQVPAGNTAGMGMPGKSPLGRVSEAGNDNGNTGDDENNATLAMLGSQDLSGFQSLLPLVNNALANGGLPLPTQPQQQPAARRSTSGSQSSSGGRVVSPPLREGAGSPSNSGSVASLSPNSSPDATNVLEIPGGQQQQQQQQQVLAQGVAGSPPKTIESLAFDAINAPAATGSGDQAYLQNLVAHLQDHGVNKEQLVSSLSQLLVQLLSVGN</sequence>
<evidence type="ECO:0000313" key="8">
    <source>
        <dbReference type="EMBL" id="GFR39838.1"/>
    </source>
</evidence>
<feature type="zinc finger region" description="C3H1-type" evidence="5">
    <location>
        <begin position="93"/>
        <end position="121"/>
    </location>
</feature>
<dbReference type="PANTHER" id="PTHR14493:SF50">
    <property type="entry name" value="RING FINGER PROTEIN UNKEMPT"/>
    <property type="match status" value="1"/>
</dbReference>
<evidence type="ECO:0000256" key="3">
    <source>
        <dbReference type="ARBA" id="ARBA00022833"/>
    </source>
</evidence>
<dbReference type="Proteomes" id="UP001054857">
    <property type="component" value="Unassembled WGS sequence"/>
</dbReference>
<dbReference type="InterPro" id="IPR045234">
    <property type="entry name" value="Unkempt-like"/>
</dbReference>
<keyword evidence="4" id="KW-0238">DNA-binding</keyword>
<dbReference type="PROSITE" id="PS50103">
    <property type="entry name" value="ZF_C3H1"/>
    <property type="match status" value="1"/>
</dbReference>
<feature type="compositionally biased region" description="Low complexity" evidence="6">
    <location>
        <begin position="616"/>
        <end position="645"/>
    </location>
</feature>
<evidence type="ECO:0000256" key="2">
    <source>
        <dbReference type="ARBA" id="ARBA00022771"/>
    </source>
</evidence>
<evidence type="ECO:0000256" key="1">
    <source>
        <dbReference type="ARBA" id="ARBA00022723"/>
    </source>
</evidence>
<feature type="region of interest" description="Disordered" evidence="6">
    <location>
        <begin position="614"/>
        <end position="687"/>
    </location>
</feature>
<dbReference type="PANTHER" id="PTHR14493">
    <property type="entry name" value="UNKEMPT FAMILY MEMBER"/>
    <property type="match status" value="1"/>
</dbReference>
<protein>
    <recommendedName>
        <fullName evidence="7">C3H1-type domain-containing protein</fullName>
    </recommendedName>
</protein>
<evidence type="ECO:0000313" key="9">
    <source>
        <dbReference type="Proteomes" id="UP001054857"/>
    </source>
</evidence>
<dbReference type="Pfam" id="PF25512">
    <property type="entry name" value="zf-CCCH_AtC3H23"/>
    <property type="match status" value="1"/>
</dbReference>
<keyword evidence="1 5" id="KW-0479">Metal-binding</keyword>
<name>A0AAD3DDU7_9CHLO</name>
<dbReference type="SUPFAM" id="SSF90229">
    <property type="entry name" value="CCCH zinc finger"/>
    <property type="match status" value="1"/>
</dbReference>
<dbReference type="GO" id="GO:0008270">
    <property type="term" value="F:zinc ion binding"/>
    <property type="evidence" value="ECO:0007669"/>
    <property type="project" value="UniProtKB-KW"/>
</dbReference>
<dbReference type="EMBL" id="BMAR01000001">
    <property type="protein sequence ID" value="GFR39838.1"/>
    <property type="molecule type" value="Genomic_DNA"/>
</dbReference>
<proteinExistence type="predicted"/>
<feature type="region of interest" description="Disordered" evidence="6">
    <location>
        <begin position="219"/>
        <end position="239"/>
    </location>
</feature>
<comment type="caution">
    <text evidence="8">The sequence shown here is derived from an EMBL/GenBank/DDBJ whole genome shotgun (WGS) entry which is preliminary data.</text>
</comment>
<dbReference type="Gene3D" id="4.10.1000.10">
    <property type="entry name" value="Zinc finger, CCCH-type"/>
    <property type="match status" value="1"/>
</dbReference>
<feature type="compositionally biased region" description="Polar residues" evidence="6">
    <location>
        <begin position="654"/>
        <end position="672"/>
    </location>
</feature>
<feature type="region of interest" description="Disordered" evidence="6">
    <location>
        <begin position="555"/>
        <end position="587"/>
    </location>
</feature>
<dbReference type="InterPro" id="IPR036855">
    <property type="entry name" value="Znf_CCCH_sf"/>
</dbReference>
<keyword evidence="3 5" id="KW-0862">Zinc</keyword>
<dbReference type="InterPro" id="IPR057444">
    <property type="entry name" value="Znf-CCCH_AtC3H23-like"/>
</dbReference>
<dbReference type="SMART" id="SM00356">
    <property type="entry name" value="ZnF_C3H1"/>
    <property type="match status" value="2"/>
</dbReference>
<keyword evidence="9" id="KW-1185">Reference proteome</keyword>
<accession>A0AAD3DDU7</accession>
<evidence type="ECO:0000259" key="7">
    <source>
        <dbReference type="PROSITE" id="PS50103"/>
    </source>
</evidence>
<organism evidence="8 9">
    <name type="scientific">Astrephomene gubernaculifera</name>
    <dbReference type="NCBI Taxonomy" id="47775"/>
    <lineage>
        <taxon>Eukaryota</taxon>
        <taxon>Viridiplantae</taxon>
        <taxon>Chlorophyta</taxon>
        <taxon>core chlorophytes</taxon>
        <taxon>Chlorophyceae</taxon>
        <taxon>CS clade</taxon>
        <taxon>Chlamydomonadales</taxon>
        <taxon>Astrephomenaceae</taxon>
        <taxon>Astrephomene</taxon>
    </lineage>
</organism>